<keyword evidence="4" id="KW-0413">Isomerase</keyword>
<dbReference type="AlphaFoldDB" id="A0A2M6W6V6"/>
<evidence type="ECO:0000313" key="4">
    <source>
        <dbReference type="EMBL" id="PIT88504.1"/>
    </source>
</evidence>
<dbReference type="Gene3D" id="3.40.1400.10">
    <property type="entry name" value="Sugar-phosphate isomerase, RpiB/LacA/LacB"/>
    <property type="match status" value="1"/>
</dbReference>
<dbReference type="PIRSF" id="PIRSF005384">
    <property type="entry name" value="RpiB_LacA_B"/>
    <property type="match status" value="1"/>
</dbReference>
<reference evidence="5" key="1">
    <citation type="submission" date="2017-09" db="EMBL/GenBank/DDBJ databases">
        <title>Depth-based differentiation of microbial function through sediment-hosted aquifers and enrichment of novel symbionts in the deep terrestrial subsurface.</title>
        <authorList>
            <person name="Probst A.J."/>
            <person name="Ladd B."/>
            <person name="Jarett J.K."/>
            <person name="Geller-Mcgrath D.E."/>
            <person name="Sieber C.M.K."/>
            <person name="Emerson J.B."/>
            <person name="Anantharaman K."/>
            <person name="Thomas B.C."/>
            <person name="Malmstrom R."/>
            <person name="Stieglmeier M."/>
            <person name="Klingl A."/>
            <person name="Woyke T."/>
            <person name="Ryan C.M."/>
            <person name="Banfield J.F."/>
        </authorList>
    </citation>
    <scope>NUCLEOTIDE SEQUENCE [LARGE SCALE GENOMIC DNA]</scope>
</reference>
<organism evidence="4 5">
    <name type="scientific">Candidatus Magasanikbacteria bacterium CG10_big_fil_rev_8_21_14_0_10_36_32</name>
    <dbReference type="NCBI Taxonomy" id="1974646"/>
    <lineage>
        <taxon>Bacteria</taxon>
        <taxon>Candidatus Magasanikiibacteriota</taxon>
    </lineage>
</organism>
<dbReference type="Pfam" id="PF02502">
    <property type="entry name" value="LacAB_rpiB"/>
    <property type="match status" value="1"/>
</dbReference>
<dbReference type="GO" id="GO:0004751">
    <property type="term" value="F:ribose-5-phosphate isomerase activity"/>
    <property type="evidence" value="ECO:0007669"/>
    <property type="project" value="TreeGrafter"/>
</dbReference>
<evidence type="ECO:0000256" key="1">
    <source>
        <dbReference type="ARBA" id="ARBA00008754"/>
    </source>
</evidence>
<accession>A0A2M6W6V6</accession>
<dbReference type="SUPFAM" id="SSF89623">
    <property type="entry name" value="Ribose/Galactose isomerase RpiB/AlsB"/>
    <property type="match status" value="1"/>
</dbReference>
<dbReference type="InterPro" id="IPR003500">
    <property type="entry name" value="RpiB_LacA_LacB"/>
</dbReference>
<feature type="active site" description="Proton donor" evidence="2">
    <location>
        <position position="99"/>
    </location>
</feature>
<feature type="binding site" evidence="3">
    <location>
        <position position="100"/>
    </location>
    <ligand>
        <name>D-ribulose 5-phosphate</name>
        <dbReference type="ChEBI" id="CHEBI:58121"/>
    </ligand>
</feature>
<feature type="binding site" evidence="3">
    <location>
        <position position="138"/>
    </location>
    <ligand>
        <name>D-ribulose 5-phosphate</name>
        <dbReference type="ChEBI" id="CHEBI:58121"/>
    </ligand>
</feature>
<protein>
    <submittedName>
        <fullName evidence="4">Ribose-5-phosphate isomerase</fullName>
    </submittedName>
</protein>
<feature type="binding site" evidence="3">
    <location>
        <position position="134"/>
    </location>
    <ligand>
        <name>D-ribulose 5-phosphate</name>
        <dbReference type="ChEBI" id="CHEBI:58121"/>
    </ligand>
</feature>
<feature type="binding site" evidence="3">
    <location>
        <position position="110"/>
    </location>
    <ligand>
        <name>D-ribulose 5-phosphate</name>
        <dbReference type="ChEBI" id="CHEBI:58121"/>
    </ligand>
</feature>
<evidence type="ECO:0000256" key="3">
    <source>
        <dbReference type="PIRSR" id="PIRSR005384-2"/>
    </source>
</evidence>
<gene>
    <name evidence="4" type="ORF">COU29_01840</name>
</gene>
<comment type="similarity">
    <text evidence="1">Belongs to the LacAB/RpiB family.</text>
</comment>
<evidence type="ECO:0000256" key="2">
    <source>
        <dbReference type="PIRSR" id="PIRSR005384-1"/>
    </source>
</evidence>
<feature type="binding site" evidence="3">
    <location>
        <begin position="7"/>
        <end position="8"/>
    </location>
    <ligand>
        <name>D-ribulose 5-phosphate</name>
        <dbReference type="ChEBI" id="CHEBI:58121"/>
    </ligand>
</feature>
<dbReference type="PANTHER" id="PTHR30345:SF0">
    <property type="entry name" value="DNA DAMAGE-REPAIR_TOLERATION PROTEIN DRT102"/>
    <property type="match status" value="1"/>
</dbReference>
<proteinExistence type="inferred from homology"/>
<dbReference type="NCBIfam" id="TIGR00689">
    <property type="entry name" value="rpiB_lacA_lacB"/>
    <property type="match status" value="1"/>
</dbReference>
<dbReference type="Proteomes" id="UP000231426">
    <property type="component" value="Unassembled WGS sequence"/>
</dbReference>
<feature type="active site" description="Proton acceptor" evidence="2">
    <location>
        <position position="66"/>
    </location>
</feature>
<dbReference type="NCBIfam" id="NF004051">
    <property type="entry name" value="PRK05571.1"/>
    <property type="match status" value="1"/>
</dbReference>
<evidence type="ECO:0000313" key="5">
    <source>
        <dbReference type="Proteomes" id="UP000231426"/>
    </source>
</evidence>
<dbReference type="GO" id="GO:0009052">
    <property type="term" value="P:pentose-phosphate shunt, non-oxidative branch"/>
    <property type="evidence" value="ECO:0007669"/>
    <property type="project" value="TreeGrafter"/>
</dbReference>
<dbReference type="InterPro" id="IPR036569">
    <property type="entry name" value="RpiB_LacA_LacB_sf"/>
</dbReference>
<name>A0A2M6W6V6_9BACT</name>
<dbReference type="GO" id="GO:0019316">
    <property type="term" value="P:D-allose catabolic process"/>
    <property type="evidence" value="ECO:0007669"/>
    <property type="project" value="TreeGrafter"/>
</dbReference>
<dbReference type="PANTHER" id="PTHR30345">
    <property type="entry name" value="RIBOSE-5-PHOSPHATE ISOMERASE B"/>
    <property type="match status" value="1"/>
</dbReference>
<feature type="binding site" evidence="3">
    <location>
        <begin position="67"/>
        <end position="71"/>
    </location>
    <ligand>
        <name>D-ribulose 5-phosphate</name>
        <dbReference type="ChEBI" id="CHEBI:58121"/>
    </ligand>
</feature>
<sequence>MLYIASDHAGFQLKKYLAQRLKNDLEIEVKDLGPKNIDENDDFPDFAAPLSKQVTKSDKNFGILICGSGHGMCIAANKIKGARAIVGYSIQGAELARKHNNANILCLAGRILSEEHALAVTKTFLTTKFEAEPRFVRRNKKISQLE</sequence>
<comment type="caution">
    <text evidence="4">The sequence shown here is derived from an EMBL/GenBank/DDBJ whole genome shotgun (WGS) entry which is preliminary data.</text>
</comment>
<dbReference type="EMBL" id="PFBV01000003">
    <property type="protein sequence ID" value="PIT88504.1"/>
    <property type="molecule type" value="Genomic_DNA"/>
</dbReference>